<sequence>MATFGYIICNKKGLSEEELRRYQQTYCGVCRSLKNRYGQMARFSLNFDMTFLALFLTALYEPEEKKALYRCPVHPLKERTILHNKYIDYAADMTIALAYFKCLDDWEDEKKHIRLAYGKMLKEKYQEVEARYPRQCGTIRKSLAQLAEVEKHAPEQADMAVNLSGKMLSEVFVFDADDFWSGSLRKFGFSLGRFIYLMDAAMDYKQDKRKNNYNPLFYMERKPEEMEDILTDSISLAAGEFEKLPIVTDEHLIRNVLYGGVWQKYYAKFRGKETRHG</sequence>
<dbReference type="AlphaFoldDB" id="A0A9D2EK83"/>
<dbReference type="EMBL" id="DXBR01000022">
    <property type="protein sequence ID" value="HIZ38666.1"/>
    <property type="molecule type" value="Genomic_DNA"/>
</dbReference>
<reference evidence="1" key="2">
    <citation type="submission" date="2021-04" db="EMBL/GenBank/DDBJ databases">
        <authorList>
            <person name="Gilroy R."/>
        </authorList>
    </citation>
    <scope>NUCLEOTIDE SEQUENCE</scope>
    <source>
        <strain evidence="1">CHK179-28034</strain>
    </source>
</reference>
<proteinExistence type="predicted"/>
<accession>A0A9D2EK83</accession>
<evidence type="ECO:0000313" key="2">
    <source>
        <dbReference type="Proteomes" id="UP000824049"/>
    </source>
</evidence>
<protein>
    <submittedName>
        <fullName evidence="1">Uncharacterized protein</fullName>
    </submittedName>
</protein>
<organism evidence="1 2">
    <name type="scientific">Candidatus Anaerobutyricum stercoris</name>
    <dbReference type="NCBI Taxonomy" id="2838457"/>
    <lineage>
        <taxon>Bacteria</taxon>
        <taxon>Bacillati</taxon>
        <taxon>Bacillota</taxon>
        <taxon>Clostridia</taxon>
        <taxon>Lachnospirales</taxon>
        <taxon>Lachnospiraceae</taxon>
        <taxon>Anaerobutyricum</taxon>
    </lineage>
</organism>
<dbReference type="InterPro" id="IPR043740">
    <property type="entry name" value="DUF5685"/>
</dbReference>
<name>A0A9D2EK83_9FIRM</name>
<gene>
    <name evidence="1" type="ORF">H9968_01895</name>
</gene>
<evidence type="ECO:0000313" key="1">
    <source>
        <dbReference type="EMBL" id="HIZ38666.1"/>
    </source>
</evidence>
<comment type="caution">
    <text evidence="1">The sequence shown here is derived from an EMBL/GenBank/DDBJ whole genome shotgun (WGS) entry which is preliminary data.</text>
</comment>
<dbReference type="Proteomes" id="UP000824049">
    <property type="component" value="Unassembled WGS sequence"/>
</dbReference>
<reference evidence="1" key="1">
    <citation type="journal article" date="2021" name="PeerJ">
        <title>Extensive microbial diversity within the chicken gut microbiome revealed by metagenomics and culture.</title>
        <authorList>
            <person name="Gilroy R."/>
            <person name="Ravi A."/>
            <person name="Getino M."/>
            <person name="Pursley I."/>
            <person name="Horton D.L."/>
            <person name="Alikhan N.F."/>
            <person name="Baker D."/>
            <person name="Gharbi K."/>
            <person name="Hall N."/>
            <person name="Watson M."/>
            <person name="Adriaenssens E.M."/>
            <person name="Foster-Nyarko E."/>
            <person name="Jarju S."/>
            <person name="Secka A."/>
            <person name="Antonio M."/>
            <person name="Oren A."/>
            <person name="Chaudhuri R.R."/>
            <person name="La Ragione R."/>
            <person name="Hildebrand F."/>
            <person name="Pallen M.J."/>
        </authorList>
    </citation>
    <scope>NUCLEOTIDE SEQUENCE</scope>
    <source>
        <strain evidence="1">CHK179-28034</strain>
    </source>
</reference>
<dbReference type="Pfam" id="PF18937">
    <property type="entry name" value="DUF5685"/>
    <property type="match status" value="1"/>
</dbReference>